<dbReference type="InterPro" id="IPR009011">
    <property type="entry name" value="Man6P_isomerase_rcpt-bd_dom_sf"/>
</dbReference>
<comment type="caution">
    <text evidence="12">The sequence shown here is derived from an EMBL/GenBank/DDBJ whole genome shotgun (WGS) entry which is preliminary data.</text>
</comment>
<protein>
    <submittedName>
        <fullName evidence="12">Uncharacterized protein</fullName>
    </submittedName>
</protein>
<keyword evidence="5 10" id="KW-1133">Transmembrane helix</keyword>
<evidence type="ECO:0000256" key="4">
    <source>
        <dbReference type="ARBA" id="ARBA00022729"/>
    </source>
</evidence>
<evidence type="ECO:0000256" key="10">
    <source>
        <dbReference type="SAM" id="Phobius"/>
    </source>
</evidence>
<evidence type="ECO:0000256" key="7">
    <source>
        <dbReference type="ARBA" id="ARBA00023157"/>
    </source>
</evidence>
<dbReference type="EMBL" id="CACRXK020003309">
    <property type="protein sequence ID" value="CAB3998249.1"/>
    <property type="molecule type" value="Genomic_DNA"/>
</dbReference>
<keyword evidence="3 10" id="KW-0812">Transmembrane</keyword>
<keyword evidence="7" id="KW-1015">Disulfide bond</keyword>
<comment type="subcellular location">
    <subcellularLocation>
        <location evidence="1">Endomembrane system</location>
    </subcellularLocation>
</comment>
<proteinExistence type="predicted"/>
<dbReference type="PROSITE" id="PS51914">
    <property type="entry name" value="MRH"/>
    <property type="match status" value="1"/>
</dbReference>
<dbReference type="SUPFAM" id="SSF50911">
    <property type="entry name" value="Mannose 6-phosphate receptor domain"/>
    <property type="match status" value="1"/>
</dbReference>
<dbReference type="AlphaFoldDB" id="A0A6S7H631"/>
<evidence type="ECO:0000313" key="12">
    <source>
        <dbReference type="EMBL" id="CAB3998249.1"/>
    </source>
</evidence>
<evidence type="ECO:0000256" key="1">
    <source>
        <dbReference type="ARBA" id="ARBA00004308"/>
    </source>
</evidence>
<sequence length="281" mass="32000">MAARMDQNFLTNFALFLFLFNTAVFVQGEDCPQQSSGSESTNQKARNLAGSGQFSVVDSKKRYEYTINLCKLAKDDTAVLQRDLKNKGKKWDVGYYANARVFGGSNWLMIQYSGENYSSHCLGSPRRSIFYISCDRSANTKEKRQPRILEEYRPDTPTKVDPQFCYYLFEMKHDGVCPVEKTKISPGSVFIIIIVIIGVLYLVLGLLYQRFIVGAKGMEQIPNYLMWREFGTLQADGCSYMCRCKGTREATRYKPMDDAIADDEDFSADNDDNNDDAMLPM</sequence>
<keyword evidence="6 10" id="KW-0472">Membrane</keyword>
<name>A0A6S7H631_PARCT</name>
<evidence type="ECO:0000313" key="13">
    <source>
        <dbReference type="Proteomes" id="UP001152795"/>
    </source>
</evidence>
<dbReference type="PANTHER" id="PTHR15071">
    <property type="entry name" value="MANNOSE-6-PHOSPHATE RECEPTOR FAMILY MEMBER"/>
    <property type="match status" value="1"/>
</dbReference>
<keyword evidence="4 11" id="KW-0732">Signal</keyword>
<dbReference type="OrthoDB" id="29460at2759"/>
<reference evidence="12" key="1">
    <citation type="submission" date="2020-04" db="EMBL/GenBank/DDBJ databases">
        <authorList>
            <person name="Alioto T."/>
            <person name="Alioto T."/>
            <person name="Gomez Garrido J."/>
        </authorList>
    </citation>
    <scope>NUCLEOTIDE SEQUENCE</scope>
    <source>
        <strain evidence="12">A484AB</strain>
    </source>
</reference>
<dbReference type="InterPro" id="IPR028927">
    <property type="entry name" value="Man-6-P_rcpt"/>
</dbReference>
<dbReference type="Proteomes" id="UP001152795">
    <property type="component" value="Unassembled WGS sequence"/>
</dbReference>
<keyword evidence="13" id="KW-1185">Reference proteome</keyword>
<keyword evidence="8" id="KW-0325">Glycoprotein</keyword>
<evidence type="ECO:0000256" key="5">
    <source>
        <dbReference type="ARBA" id="ARBA00022989"/>
    </source>
</evidence>
<evidence type="ECO:0000256" key="9">
    <source>
        <dbReference type="SAM" id="MobiDB-lite"/>
    </source>
</evidence>
<accession>A0A6S7H631</accession>
<evidence type="ECO:0000256" key="11">
    <source>
        <dbReference type="SAM" id="SignalP"/>
    </source>
</evidence>
<dbReference type="InterPro" id="IPR044865">
    <property type="entry name" value="MRH_dom"/>
</dbReference>
<dbReference type="PANTHER" id="PTHR15071:SF29">
    <property type="entry name" value="CATION-DEPENDENT MANNOSE-6-PHOSPHATE RECEPTOR"/>
    <property type="match status" value="1"/>
</dbReference>
<dbReference type="GO" id="GO:0005802">
    <property type="term" value="C:trans-Golgi network"/>
    <property type="evidence" value="ECO:0007669"/>
    <property type="project" value="TreeGrafter"/>
</dbReference>
<feature type="signal peptide" evidence="11">
    <location>
        <begin position="1"/>
        <end position="28"/>
    </location>
</feature>
<feature type="transmembrane region" description="Helical" evidence="10">
    <location>
        <begin position="187"/>
        <end position="208"/>
    </location>
</feature>
<dbReference type="Pfam" id="PF02157">
    <property type="entry name" value="Man-6-P_recep"/>
    <property type="match status" value="1"/>
</dbReference>
<feature type="compositionally biased region" description="Acidic residues" evidence="9">
    <location>
        <begin position="262"/>
        <end position="275"/>
    </location>
</feature>
<feature type="chain" id="PRO_5043445072" evidence="11">
    <location>
        <begin position="29"/>
        <end position="281"/>
    </location>
</feature>
<evidence type="ECO:0000256" key="2">
    <source>
        <dbReference type="ARBA" id="ARBA00022448"/>
    </source>
</evidence>
<gene>
    <name evidence="12" type="ORF">PACLA_8A087398</name>
</gene>
<dbReference type="GO" id="GO:0006622">
    <property type="term" value="P:protein targeting to lysosome"/>
    <property type="evidence" value="ECO:0007669"/>
    <property type="project" value="TreeGrafter"/>
</dbReference>
<dbReference type="Gene3D" id="2.70.130.10">
    <property type="entry name" value="Mannose-6-phosphate receptor binding domain"/>
    <property type="match status" value="1"/>
</dbReference>
<evidence type="ECO:0000256" key="3">
    <source>
        <dbReference type="ARBA" id="ARBA00022692"/>
    </source>
</evidence>
<organism evidence="12 13">
    <name type="scientific">Paramuricea clavata</name>
    <name type="common">Red gorgonian</name>
    <name type="synonym">Violescent sea-whip</name>
    <dbReference type="NCBI Taxonomy" id="317549"/>
    <lineage>
        <taxon>Eukaryota</taxon>
        <taxon>Metazoa</taxon>
        <taxon>Cnidaria</taxon>
        <taxon>Anthozoa</taxon>
        <taxon>Octocorallia</taxon>
        <taxon>Malacalcyonacea</taxon>
        <taxon>Plexauridae</taxon>
        <taxon>Paramuricea</taxon>
    </lineage>
</organism>
<keyword evidence="2" id="KW-0813">Transport</keyword>
<feature type="region of interest" description="Disordered" evidence="9">
    <location>
        <begin position="262"/>
        <end position="281"/>
    </location>
</feature>
<evidence type="ECO:0000256" key="6">
    <source>
        <dbReference type="ARBA" id="ARBA00023136"/>
    </source>
</evidence>
<evidence type="ECO:0000256" key="8">
    <source>
        <dbReference type="ARBA" id="ARBA00023180"/>
    </source>
</evidence>